<name>A0AAV0ZPR7_VICFA</name>
<evidence type="ECO:0000313" key="1">
    <source>
        <dbReference type="EMBL" id="CAI8598380.1"/>
    </source>
</evidence>
<reference evidence="1 2" key="1">
    <citation type="submission" date="2023-01" db="EMBL/GenBank/DDBJ databases">
        <authorList>
            <person name="Kreplak J."/>
        </authorList>
    </citation>
    <scope>NUCLEOTIDE SEQUENCE [LARGE SCALE GENOMIC DNA]</scope>
</reference>
<accession>A0AAV0ZPR7</accession>
<dbReference type="Proteomes" id="UP001157006">
    <property type="component" value="Chromosome 2"/>
</dbReference>
<sequence length="106" mass="12237">MMTYDPFDSSVNLEETHLKEGYKDGLVTGKDEGKKVGLKVGFEIGEELSFYSGWPKLLFLRCKDLIQKYPLMDPEGLQVQEIMDSIRLKFKMICSSLRVKLHYKIA</sequence>
<dbReference type="EMBL" id="OX451737">
    <property type="protein sequence ID" value="CAI8598380.1"/>
    <property type="molecule type" value="Genomic_DNA"/>
</dbReference>
<organism evidence="1 2">
    <name type="scientific">Vicia faba</name>
    <name type="common">Broad bean</name>
    <name type="synonym">Faba vulgaris</name>
    <dbReference type="NCBI Taxonomy" id="3906"/>
    <lineage>
        <taxon>Eukaryota</taxon>
        <taxon>Viridiplantae</taxon>
        <taxon>Streptophyta</taxon>
        <taxon>Embryophyta</taxon>
        <taxon>Tracheophyta</taxon>
        <taxon>Spermatophyta</taxon>
        <taxon>Magnoliopsida</taxon>
        <taxon>eudicotyledons</taxon>
        <taxon>Gunneridae</taxon>
        <taxon>Pentapetalae</taxon>
        <taxon>rosids</taxon>
        <taxon>fabids</taxon>
        <taxon>Fabales</taxon>
        <taxon>Fabaceae</taxon>
        <taxon>Papilionoideae</taxon>
        <taxon>50 kb inversion clade</taxon>
        <taxon>NPAAA clade</taxon>
        <taxon>Hologalegina</taxon>
        <taxon>IRL clade</taxon>
        <taxon>Fabeae</taxon>
        <taxon>Vicia</taxon>
    </lineage>
</organism>
<evidence type="ECO:0008006" key="3">
    <source>
        <dbReference type="Google" id="ProtNLM"/>
    </source>
</evidence>
<gene>
    <name evidence="1" type="ORF">VFH_II124800</name>
</gene>
<dbReference type="PANTHER" id="PTHR28532">
    <property type="entry name" value="GEO13458P1"/>
    <property type="match status" value="1"/>
</dbReference>
<protein>
    <recommendedName>
        <fullName evidence="3">Essential protein Yae1 N-terminal domain-containing protein</fullName>
    </recommendedName>
</protein>
<dbReference type="PANTHER" id="PTHR28532:SF1">
    <property type="entry name" value="ORAL CANCER OVEREXPRESSED 1"/>
    <property type="match status" value="1"/>
</dbReference>
<keyword evidence="2" id="KW-1185">Reference proteome</keyword>
<dbReference type="AlphaFoldDB" id="A0AAV0ZPR7"/>
<proteinExistence type="predicted"/>
<evidence type="ECO:0000313" key="2">
    <source>
        <dbReference type="Proteomes" id="UP001157006"/>
    </source>
</evidence>
<dbReference type="InterPro" id="IPR052436">
    <property type="entry name" value="LTO1_adapter"/>
</dbReference>